<dbReference type="NCBIfam" id="TIGR03013">
    <property type="entry name" value="EpsB_2"/>
    <property type="match status" value="1"/>
</dbReference>
<dbReference type="AlphaFoldDB" id="A0A3B0V210"/>
<feature type="non-terminal residue" evidence="8">
    <location>
        <position position="1"/>
    </location>
</feature>
<organism evidence="8">
    <name type="scientific">hydrothermal vent metagenome</name>
    <dbReference type="NCBI Taxonomy" id="652676"/>
    <lineage>
        <taxon>unclassified sequences</taxon>
        <taxon>metagenomes</taxon>
        <taxon>ecological metagenomes</taxon>
    </lineage>
</organism>
<keyword evidence="4 6" id="KW-1133">Transmembrane helix</keyword>
<dbReference type="EMBL" id="UOEX01000216">
    <property type="protein sequence ID" value="VAW37575.1"/>
    <property type="molecule type" value="Genomic_DNA"/>
</dbReference>
<evidence type="ECO:0000313" key="8">
    <source>
        <dbReference type="EMBL" id="VAW37575.1"/>
    </source>
</evidence>
<accession>A0A3B0V210</accession>
<dbReference type="GO" id="GO:0089702">
    <property type="term" value="F:undecaprenyl-phosphate glucose phosphotransferase activity"/>
    <property type="evidence" value="ECO:0007669"/>
    <property type="project" value="TreeGrafter"/>
</dbReference>
<keyword evidence="5 6" id="KW-0472">Membrane</keyword>
<evidence type="ECO:0000256" key="5">
    <source>
        <dbReference type="ARBA" id="ARBA00023136"/>
    </source>
</evidence>
<keyword evidence="3 6" id="KW-0812">Transmembrane</keyword>
<feature type="transmembrane region" description="Helical" evidence="6">
    <location>
        <begin position="116"/>
        <end position="137"/>
    </location>
</feature>
<evidence type="ECO:0000256" key="3">
    <source>
        <dbReference type="ARBA" id="ARBA00022692"/>
    </source>
</evidence>
<proteinExistence type="predicted"/>
<feature type="domain" description="Bacterial sugar transferase" evidence="7">
    <location>
        <begin position="111"/>
        <end position="293"/>
    </location>
</feature>
<dbReference type="Pfam" id="PF02397">
    <property type="entry name" value="Bac_transf"/>
    <property type="match status" value="1"/>
</dbReference>
<dbReference type="PANTHER" id="PTHR30576:SF21">
    <property type="entry name" value="UDP-GLUCOSE:UNDECAPRENYL-PHOSPHATE GLUCOSE-1-PHOSPHATE TRANSFERASE"/>
    <property type="match status" value="1"/>
</dbReference>
<dbReference type="InterPro" id="IPR017464">
    <property type="entry name" value="Sugar_tfrase_EpsB_2"/>
</dbReference>
<dbReference type="InterPro" id="IPR017475">
    <property type="entry name" value="EPS_sugar_tfrase"/>
</dbReference>
<keyword evidence="2 8" id="KW-0808">Transferase</keyword>
<reference evidence="8" key="1">
    <citation type="submission" date="2018-06" db="EMBL/GenBank/DDBJ databases">
        <authorList>
            <person name="Zhirakovskaya E."/>
        </authorList>
    </citation>
    <scope>NUCLEOTIDE SEQUENCE</scope>
</reference>
<dbReference type="NCBIfam" id="TIGR03025">
    <property type="entry name" value="EPS_sugtrans"/>
    <property type="match status" value="1"/>
</dbReference>
<dbReference type="InterPro" id="IPR003362">
    <property type="entry name" value="Bact_transf"/>
</dbReference>
<evidence type="ECO:0000259" key="7">
    <source>
        <dbReference type="Pfam" id="PF02397"/>
    </source>
</evidence>
<evidence type="ECO:0000256" key="1">
    <source>
        <dbReference type="ARBA" id="ARBA00004141"/>
    </source>
</evidence>
<dbReference type="GO" id="GO:0009242">
    <property type="term" value="P:colanic acid biosynthetic process"/>
    <property type="evidence" value="ECO:0007669"/>
    <property type="project" value="TreeGrafter"/>
</dbReference>
<sequence length="299" mass="33833">RIDAGYQIAAFVGREPPLFPIDDIPFYKHDETLTDICLRHKSEIIVAALDDRRGTMPVHDLINCKLNGVRILAGISFFEKLTGKIMVERVNPDWIIYSSGFSTGRLLNAVKRGIDILLASLGLILSAPIMLASAIIIKLESPGPVFYLQTRVGLRSKNFKVIKFRSMRQDAESNGAVWAAANDNRVTRFGGFARQVRIDELPQLWNVLKGEMSFVGPRPERPVFVEILSKKIPYYSLRHNIKPGVTGWAQICYPYGASEEDALRKLEFDLYYLKNISLSLDSWIIFKTIKTVLFRKGGR</sequence>
<evidence type="ECO:0000256" key="4">
    <source>
        <dbReference type="ARBA" id="ARBA00022989"/>
    </source>
</evidence>
<evidence type="ECO:0000256" key="2">
    <source>
        <dbReference type="ARBA" id="ARBA00022679"/>
    </source>
</evidence>
<gene>
    <name evidence="8" type="ORF">MNBD_DELTA03-1822</name>
</gene>
<dbReference type="GO" id="GO:0016020">
    <property type="term" value="C:membrane"/>
    <property type="evidence" value="ECO:0007669"/>
    <property type="project" value="UniProtKB-SubCell"/>
</dbReference>
<dbReference type="PANTHER" id="PTHR30576">
    <property type="entry name" value="COLANIC BIOSYNTHESIS UDP-GLUCOSE LIPID CARRIER TRANSFERASE"/>
    <property type="match status" value="1"/>
</dbReference>
<comment type="subcellular location">
    <subcellularLocation>
        <location evidence="1">Membrane</location>
        <topology evidence="1">Multi-pass membrane protein</topology>
    </subcellularLocation>
</comment>
<protein>
    <submittedName>
        <fullName evidence="8">Glycosyltransferase</fullName>
    </submittedName>
</protein>
<evidence type="ECO:0000256" key="6">
    <source>
        <dbReference type="SAM" id="Phobius"/>
    </source>
</evidence>
<name>A0A3B0V210_9ZZZZ</name>